<keyword evidence="1" id="KW-0472">Membrane</keyword>
<name>A0A1I3VY69_9BACL</name>
<organism evidence="2 3">
    <name type="scientific">Brevibacillus centrosporus</name>
    <dbReference type="NCBI Taxonomy" id="54910"/>
    <lineage>
        <taxon>Bacteria</taxon>
        <taxon>Bacillati</taxon>
        <taxon>Bacillota</taxon>
        <taxon>Bacilli</taxon>
        <taxon>Bacillales</taxon>
        <taxon>Paenibacillaceae</taxon>
        <taxon>Brevibacillus</taxon>
    </lineage>
</organism>
<dbReference type="STRING" id="1884381.SAMN05518846_107247"/>
<feature type="transmembrane region" description="Helical" evidence="1">
    <location>
        <begin position="12"/>
        <end position="30"/>
    </location>
</feature>
<evidence type="ECO:0000313" key="2">
    <source>
        <dbReference type="EMBL" id="SFK00318.1"/>
    </source>
</evidence>
<keyword evidence="1" id="KW-0812">Transmembrane</keyword>
<dbReference type="EMBL" id="FORT01000007">
    <property type="protein sequence ID" value="SFK00318.1"/>
    <property type="molecule type" value="Genomic_DNA"/>
</dbReference>
<protein>
    <submittedName>
        <fullName evidence="2">Uncharacterized protein</fullName>
    </submittedName>
</protein>
<keyword evidence="3" id="KW-1185">Reference proteome</keyword>
<reference evidence="3" key="1">
    <citation type="submission" date="2016-10" db="EMBL/GenBank/DDBJ databases">
        <authorList>
            <person name="Varghese N."/>
            <person name="Submissions S."/>
        </authorList>
    </citation>
    <scope>NUCLEOTIDE SEQUENCE [LARGE SCALE GENOMIC DNA]</scope>
    <source>
        <strain evidence="3">OK042</strain>
    </source>
</reference>
<evidence type="ECO:0000313" key="3">
    <source>
        <dbReference type="Proteomes" id="UP000198915"/>
    </source>
</evidence>
<accession>A0A1I3VY69</accession>
<sequence>MGFFDQDGFEVVIWIVIIIFLLSIFFDEGID</sequence>
<proteinExistence type="predicted"/>
<keyword evidence="1" id="KW-1133">Transmembrane helix</keyword>
<dbReference type="AlphaFoldDB" id="A0A1I3VY69"/>
<gene>
    <name evidence="2" type="ORF">SAMN05518846_107247</name>
</gene>
<dbReference type="Proteomes" id="UP000198915">
    <property type="component" value="Unassembled WGS sequence"/>
</dbReference>
<evidence type="ECO:0000256" key="1">
    <source>
        <dbReference type="SAM" id="Phobius"/>
    </source>
</evidence>